<dbReference type="AlphaFoldDB" id="A0A835C7F1"/>
<proteinExistence type="predicted"/>
<dbReference type="Proteomes" id="UP000634136">
    <property type="component" value="Unassembled WGS sequence"/>
</dbReference>
<name>A0A835C7F1_9FABA</name>
<protein>
    <submittedName>
        <fullName evidence="1">Uncharacterized protein</fullName>
    </submittedName>
</protein>
<keyword evidence="2" id="KW-1185">Reference proteome</keyword>
<reference evidence="1" key="1">
    <citation type="submission" date="2020-09" db="EMBL/GenBank/DDBJ databases">
        <title>Genome-Enabled Discovery of Anthraquinone Biosynthesis in Senna tora.</title>
        <authorList>
            <person name="Kang S.-H."/>
            <person name="Pandey R.P."/>
            <person name="Lee C.-M."/>
            <person name="Sim J.-S."/>
            <person name="Jeong J.-T."/>
            <person name="Choi B.-S."/>
            <person name="Jung M."/>
            <person name="Ginzburg D."/>
            <person name="Zhao K."/>
            <person name="Won S.Y."/>
            <person name="Oh T.-J."/>
            <person name="Yu Y."/>
            <person name="Kim N.-H."/>
            <person name="Lee O.R."/>
            <person name="Lee T.-H."/>
            <person name="Bashyal P."/>
            <person name="Kim T.-S."/>
            <person name="Lee W.-H."/>
            <person name="Kawkins C."/>
            <person name="Kim C.-K."/>
            <person name="Kim J.S."/>
            <person name="Ahn B.O."/>
            <person name="Rhee S.Y."/>
            <person name="Sohng J.K."/>
        </authorList>
    </citation>
    <scope>NUCLEOTIDE SEQUENCE</scope>
    <source>
        <tissue evidence="1">Leaf</tissue>
    </source>
</reference>
<accession>A0A835C7F1</accession>
<evidence type="ECO:0000313" key="1">
    <source>
        <dbReference type="EMBL" id="KAF7831797.1"/>
    </source>
</evidence>
<dbReference type="EMBL" id="JAAIUW010000005">
    <property type="protein sequence ID" value="KAF7831797.1"/>
    <property type="molecule type" value="Genomic_DNA"/>
</dbReference>
<sequence>MVPRRRYDIEAEALIISPDDGD</sequence>
<comment type="caution">
    <text evidence="1">The sequence shown here is derived from an EMBL/GenBank/DDBJ whole genome shotgun (WGS) entry which is preliminary data.</text>
</comment>
<evidence type="ECO:0000313" key="2">
    <source>
        <dbReference type="Proteomes" id="UP000634136"/>
    </source>
</evidence>
<organism evidence="1 2">
    <name type="scientific">Senna tora</name>
    <dbReference type="NCBI Taxonomy" id="362788"/>
    <lineage>
        <taxon>Eukaryota</taxon>
        <taxon>Viridiplantae</taxon>
        <taxon>Streptophyta</taxon>
        <taxon>Embryophyta</taxon>
        <taxon>Tracheophyta</taxon>
        <taxon>Spermatophyta</taxon>
        <taxon>Magnoliopsida</taxon>
        <taxon>eudicotyledons</taxon>
        <taxon>Gunneridae</taxon>
        <taxon>Pentapetalae</taxon>
        <taxon>rosids</taxon>
        <taxon>fabids</taxon>
        <taxon>Fabales</taxon>
        <taxon>Fabaceae</taxon>
        <taxon>Caesalpinioideae</taxon>
        <taxon>Cassia clade</taxon>
        <taxon>Senna</taxon>
    </lineage>
</organism>
<gene>
    <name evidence="1" type="ORF">G2W53_014130</name>
</gene>